<evidence type="ECO:0000313" key="2">
    <source>
        <dbReference type="EMBL" id="CAB1282934.1"/>
    </source>
</evidence>
<organism evidence="2 3">
    <name type="scientific">Xylella phage Cota</name>
    <dbReference type="NCBI Taxonomy" id="2699877"/>
    <lineage>
        <taxon>Viruses</taxon>
        <taxon>Duplodnaviria</taxon>
        <taxon>Heunggongvirae</taxon>
        <taxon>Uroviricota</taxon>
        <taxon>Caudoviricetes</taxon>
        <taxon>Autographivirales</taxon>
        <taxon>Autonotataviridae</taxon>
        <taxon>Cotavirus</taxon>
        <taxon>Cotavirus cota</taxon>
    </lineage>
</organism>
<dbReference type="Pfam" id="PF18909">
    <property type="entry name" value="dGTP_diPhyd_N"/>
    <property type="match status" value="1"/>
</dbReference>
<evidence type="ECO:0000313" key="3">
    <source>
        <dbReference type="Proteomes" id="UP000501273"/>
    </source>
</evidence>
<accession>A0A6F8ZL27</accession>
<keyword evidence="3" id="KW-1185">Reference proteome</keyword>
<proteinExistence type="predicted"/>
<feature type="domain" description="dATP/dGTP diphosphohydrolase N-terminal" evidence="1">
    <location>
        <begin position="78"/>
        <end position="172"/>
    </location>
</feature>
<reference evidence="2 3" key="1">
    <citation type="submission" date="2020-03" db="EMBL/GenBank/DDBJ databases">
        <authorList>
            <person name="Ansaldi M."/>
            <person name="Clavijo F."/>
        </authorList>
    </citation>
    <scope>NUCLEOTIDE SEQUENCE [LARGE SCALE GENOMIC DNA]</scope>
</reference>
<protein>
    <submittedName>
        <fullName evidence="2">Phage protein</fullName>
    </submittedName>
</protein>
<dbReference type="EMBL" id="LR778216">
    <property type="protein sequence ID" value="CAB1282934.1"/>
    <property type="molecule type" value="Genomic_DNA"/>
</dbReference>
<dbReference type="InterPro" id="IPR044038">
    <property type="entry name" value="dATP/dGTP_diPOhydrolase_N"/>
</dbReference>
<sequence length="178" mass="19954">MADVFIAGDRVQYVGQHHSRRGRNNRGRVAAQQGNLYRINYNDGSVGLASAANLRFTSAQMYADEEARLDTQNERGLGLKYDAGKPQARLVFEGFPLTFLALADVLTMGARKYSAHSWQHVENGIDRYSDAAARHMLARLSGETHDPESGLIHEAHELINRMFVLELKLRQEKSRGAE</sequence>
<dbReference type="Proteomes" id="UP000501273">
    <property type="component" value="Chromosome"/>
</dbReference>
<evidence type="ECO:0000259" key="1">
    <source>
        <dbReference type="Pfam" id="PF18909"/>
    </source>
</evidence>
<name>A0A6F8ZL27_9CAUD</name>